<protein>
    <recommendedName>
        <fullName evidence="2">histidine kinase</fullName>
        <ecNumber evidence="2">2.7.13.3</ecNumber>
    </recommendedName>
</protein>
<evidence type="ECO:0000256" key="3">
    <source>
        <dbReference type="ARBA" id="ARBA00022679"/>
    </source>
</evidence>
<dbReference type="InterPro" id="IPR003594">
    <property type="entry name" value="HATPase_dom"/>
</dbReference>
<dbReference type="InterPro" id="IPR036890">
    <property type="entry name" value="HATPase_C_sf"/>
</dbReference>
<dbReference type="PANTHER" id="PTHR43711">
    <property type="entry name" value="TWO-COMPONENT HISTIDINE KINASE"/>
    <property type="match status" value="1"/>
</dbReference>
<evidence type="ECO:0000256" key="5">
    <source>
        <dbReference type="ARBA" id="ARBA00023012"/>
    </source>
</evidence>
<dbReference type="SUPFAM" id="SSF55874">
    <property type="entry name" value="ATPase domain of HSP90 chaperone/DNA topoisomerase II/histidine kinase"/>
    <property type="match status" value="1"/>
</dbReference>
<name>X1HWD9_9ZZZZ</name>
<feature type="domain" description="Histidine kinase" evidence="6">
    <location>
        <begin position="1"/>
        <end position="62"/>
    </location>
</feature>
<dbReference type="GO" id="GO:0000160">
    <property type="term" value="P:phosphorelay signal transduction system"/>
    <property type="evidence" value="ECO:0007669"/>
    <property type="project" value="UniProtKB-KW"/>
</dbReference>
<evidence type="ECO:0000256" key="2">
    <source>
        <dbReference type="ARBA" id="ARBA00012438"/>
    </source>
</evidence>
<keyword evidence="3" id="KW-0808">Transferase</keyword>
<accession>X1HWD9</accession>
<keyword evidence="5" id="KW-0902">Two-component regulatory system</keyword>
<comment type="caution">
    <text evidence="7">The sequence shown here is derived from an EMBL/GenBank/DDBJ whole genome shotgun (WGS) entry which is preliminary data.</text>
</comment>
<evidence type="ECO:0000313" key="7">
    <source>
        <dbReference type="EMBL" id="GAH74446.1"/>
    </source>
</evidence>
<evidence type="ECO:0000259" key="6">
    <source>
        <dbReference type="PROSITE" id="PS50109"/>
    </source>
</evidence>
<dbReference type="EC" id="2.7.13.3" evidence="2"/>
<evidence type="ECO:0000256" key="4">
    <source>
        <dbReference type="ARBA" id="ARBA00022777"/>
    </source>
</evidence>
<keyword evidence="4" id="KW-0418">Kinase</keyword>
<dbReference type="EMBL" id="BARU01031433">
    <property type="protein sequence ID" value="GAH74446.1"/>
    <property type="molecule type" value="Genomic_DNA"/>
</dbReference>
<reference evidence="7" key="1">
    <citation type="journal article" date="2014" name="Front. Microbiol.">
        <title>High frequency of phylogenetically diverse reductive dehalogenase-homologous genes in deep subseafloor sedimentary metagenomes.</title>
        <authorList>
            <person name="Kawai M."/>
            <person name="Futagami T."/>
            <person name="Toyoda A."/>
            <person name="Takaki Y."/>
            <person name="Nishi S."/>
            <person name="Hori S."/>
            <person name="Arai W."/>
            <person name="Tsubouchi T."/>
            <person name="Morono Y."/>
            <person name="Uchiyama I."/>
            <person name="Ito T."/>
            <person name="Fujiyama A."/>
            <person name="Inagaki F."/>
            <person name="Takami H."/>
        </authorList>
    </citation>
    <scope>NUCLEOTIDE SEQUENCE</scope>
    <source>
        <strain evidence="7">Expedition CK06-06</strain>
    </source>
</reference>
<dbReference type="PRINTS" id="PR00344">
    <property type="entry name" value="BCTRLSENSOR"/>
</dbReference>
<dbReference type="Gene3D" id="3.30.565.10">
    <property type="entry name" value="Histidine kinase-like ATPase, C-terminal domain"/>
    <property type="match status" value="1"/>
</dbReference>
<comment type="catalytic activity">
    <reaction evidence="1">
        <text>ATP + protein L-histidine = ADP + protein N-phospho-L-histidine.</text>
        <dbReference type="EC" id="2.7.13.3"/>
    </reaction>
</comment>
<dbReference type="InterPro" id="IPR004358">
    <property type="entry name" value="Sig_transdc_His_kin-like_C"/>
</dbReference>
<dbReference type="InterPro" id="IPR050736">
    <property type="entry name" value="Sensor_HK_Regulatory"/>
</dbReference>
<gene>
    <name evidence="7" type="ORF">S03H2_49708</name>
</gene>
<evidence type="ECO:0000256" key="1">
    <source>
        <dbReference type="ARBA" id="ARBA00000085"/>
    </source>
</evidence>
<dbReference type="GO" id="GO:0004673">
    <property type="term" value="F:protein histidine kinase activity"/>
    <property type="evidence" value="ECO:0007669"/>
    <property type="project" value="UniProtKB-EC"/>
</dbReference>
<dbReference type="Pfam" id="PF02518">
    <property type="entry name" value="HATPase_c"/>
    <property type="match status" value="1"/>
</dbReference>
<proteinExistence type="predicted"/>
<dbReference type="InterPro" id="IPR005467">
    <property type="entry name" value="His_kinase_dom"/>
</dbReference>
<dbReference type="PANTHER" id="PTHR43711:SF1">
    <property type="entry name" value="HISTIDINE KINASE 1"/>
    <property type="match status" value="1"/>
</dbReference>
<sequence length="72" mass="7949">MVLGKVFDRMYRVEQRVSPDVKGVGLGLAICKGLVEAHGGRIWAESKVGRGSTFYFTLPLDTEGRRNHGEEA</sequence>
<organism evidence="7">
    <name type="scientific">marine sediment metagenome</name>
    <dbReference type="NCBI Taxonomy" id="412755"/>
    <lineage>
        <taxon>unclassified sequences</taxon>
        <taxon>metagenomes</taxon>
        <taxon>ecological metagenomes</taxon>
    </lineage>
</organism>
<dbReference type="AlphaFoldDB" id="X1HWD9"/>
<dbReference type="PROSITE" id="PS50109">
    <property type="entry name" value="HIS_KIN"/>
    <property type="match status" value="1"/>
</dbReference>